<organism evidence="1 2">
    <name type="scientific">Nitratireductor basaltis</name>
    <dbReference type="NCBI Taxonomy" id="472175"/>
    <lineage>
        <taxon>Bacteria</taxon>
        <taxon>Pseudomonadati</taxon>
        <taxon>Pseudomonadota</taxon>
        <taxon>Alphaproteobacteria</taxon>
        <taxon>Hyphomicrobiales</taxon>
        <taxon>Phyllobacteriaceae</taxon>
        <taxon>Nitratireductor</taxon>
    </lineage>
</organism>
<gene>
    <name evidence="1" type="ORF">EL18_02327</name>
</gene>
<dbReference type="Gene3D" id="3.30.310.50">
    <property type="entry name" value="Alpha-D-phosphohexomutase, C-terminal domain"/>
    <property type="match status" value="1"/>
</dbReference>
<dbReference type="PIRSF" id="PIRSF028291">
    <property type="entry name" value="UCP028291"/>
    <property type="match status" value="1"/>
</dbReference>
<evidence type="ECO:0008006" key="3">
    <source>
        <dbReference type="Google" id="ProtNLM"/>
    </source>
</evidence>
<dbReference type="PATRIC" id="fig|472175.3.peg.2316"/>
<dbReference type="AlphaFoldDB" id="A0A084UE93"/>
<dbReference type="OrthoDB" id="9806511at2"/>
<name>A0A084UE93_9HYPH</name>
<dbReference type="Proteomes" id="UP000053675">
    <property type="component" value="Unassembled WGS sequence"/>
</dbReference>
<dbReference type="STRING" id="472175.EL18_02327"/>
<evidence type="ECO:0000313" key="1">
    <source>
        <dbReference type="EMBL" id="KFB11279.1"/>
    </source>
</evidence>
<comment type="caution">
    <text evidence="1">The sequence shown here is derived from an EMBL/GenBank/DDBJ whole genome shotgun (WGS) entry which is preliminary data.</text>
</comment>
<keyword evidence="2" id="KW-1185">Reference proteome</keyword>
<evidence type="ECO:0000313" key="2">
    <source>
        <dbReference type="Proteomes" id="UP000053675"/>
    </source>
</evidence>
<reference evidence="1 2" key="1">
    <citation type="submission" date="2014-05" db="EMBL/GenBank/DDBJ databases">
        <title>Draft Genome Sequence of Nitratireductor basaltis Strain UMTGB225, A Marine Bacterium Isolated from Green Barrel Tunicate.</title>
        <authorList>
            <person name="Gan H.Y."/>
        </authorList>
    </citation>
    <scope>NUCLEOTIDE SEQUENCE [LARGE SCALE GENOMIC DNA]</scope>
    <source>
        <strain evidence="1 2">UMTGB225</strain>
    </source>
</reference>
<dbReference type="EMBL" id="JMQM01000001">
    <property type="protein sequence ID" value="KFB11279.1"/>
    <property type="molecule type" value="Genomic_DNA"/>
</dbReference>
<protein>
    <recommendedName>
        <fullName evidence="3">2,4-dihydroxyhept-2-ene-1,7-dioic acid aldolase</fullName>
    </recommendedName>
</protein>
<dbReference type="eggNOG" id="COG3553">
    <property type="taxonomic scope" value="Bacteria"/>
</dbReference>
<sequence length="101" mass="11243">MPTATASYQTENGRRYLIQLCKHFAHKIDVEYDAEHGGNGRCSFGPAAAKMSADDTGIRFALSAPDEESLDRGKGVIESHLVRFAFREKLERLDWKSAEPA</sequence>
<dbReference type="InterPro" id="IPR014543">
    <property type="entry name" value="UCP028291"/>
</dbReference>
<dbReference type="Pfam" id="PF09981">
    <property type="entry name" value="DUF2218"/>
    <property type="match status" value="1"/>
</dbReference>
<accession>A0A084UE93</accession>
<proteinExistence type="predicted"/>
<dbReference type="RefSeq" id="WP_036483064.1">
    <property type="nucleotide sequence ID" value="NZ_JMQM01000001.1"/>
</dbReference>